<gene>
    <name evidence="2" type="ORF">DUI87_27482</name>
</gene>
<keyword evidence="3" id="KW-1185">Reference proteome</keyword>
<evidence type="ECO:0000256" key="1">
    <source>
        <dbReference type="SAM" id="MobiDB-lite"/>
    </source>
</evidence>
<evidence type="ECO:0000313" key="3">
    <source>
        <dbReference type="Proteomes" id="UP000269221"/>
    </source>
</evidence>
<evidence type="ECO:0000313" key="2">
    <source>
        <dbReference type="EMBL" id="RMB96042.1"/>
    </source>
</evidence>
<name>A0A3M0J5G3_HIRRU</name>
<comment type="caution">
    <text evidence="2">The sequence shown here is derived from an EMBL/GenBank/DDBJ whole genome shotgun (WGS) entry which is preliminary data.</text>
</comment>
<protein>
    <submittedName>
        <fullName evidence="2">Uncharacterized protein</fullName>
    </submittedName>
</protein>
<reference evidence="2 3" key="1">
    <citation type="submission" date="2018-07" db="EMBL/GenBank/DDBJ databases">
        <title>A high quality draft genome assembly of the barn swallow (H. rustica rustica).</title>
        <authorList>
            <person name="Formenti G."/>
            <person name="Chiara M."/>
            <person name="Poveda L."/>
            <person name="Francoijs K.-J."/>
            <person name="Bonisoli-Alquati A."/>
            <person name="Canova L."/>
            <person name="Gianfranceschi L."/>
            <person name="Horner D.S."/>
            <person name="Saino N."/>
        </authorList>
    </citation>
    <scope>NUCLEOTIDE SEQUENCE [LARGE SCALE GENOMIC DNA]</scope>
    <source>
        <strain evidence="2">Chelidonia</strain>
        <tissue evidence="2">Blood</tissue>
    </source>
</reference>
<organism evidence="2 3">
    <name type="scientific">Hirundo rustica rustica</name>
    <dbReference type="NCBI Taxonomy" id="333673"/>
    <lineage>
        <taxon>Eukaryota</taxon>
        <taxon>Metazoa</taxon>
        <taxon>Chordata</taxon>
        <taxon>Craniata</taxon>
        <taxon>Vertebrata</taxon>
        <taxon>Euteleostomi</taxon>
        <taxon>Archelosauria</taxon>
        <taxon>Archosauria</taxon>
        <taxon>Dinosauria</taxon>
        <taxon>Saurischia</taxon>
        <taxon>Theropoda</taxon>
        <taxon>Coelurosauria</taxon>
        <taxon>Aves</taxon>
        <taxon>Neognathae</taxon>
        <taxon>Neoaves</taxon>
        <taxon>Telluraves</taxon>
        <taxon>Australaves</taxon>
        <taxon>Passeriformes</taxon>
        <taxon>Sylvioidea</taxon>
        <taxon>Hirundinidae</taxon>
        <taxon>Hirundo</taxon>
    </lineage>
</organism>
<feature type="region of interest" description="Disordered" evidence="1">
    <location>
        <begin position="87"/>
        <end position="112"/>
    </location>
</feature>
<sequence length="112" mass="12760">MKDEPPYLPDDVKLAHLVKAQKNDKGWHDDRGLLTEPMDRHKLSCRRVLASVTHTFSGGYPIFHALMLRSTRSVRSIRITVTRTVKDVEPEDQDEEPGNKLLAPQQSVNRSS</sequence>
<dbReference type="EMBL" id="QRBI01000180">
    <property type="protein sequence ID" value="RMB96042.1"/>
    <property type="molecule type" value="Genomic_DNA"/>
</dbReference>
<dbReference type="Proteomes" id="UP000269221">
    <property type="component" value="Unassembled WGS sequence"/>
</dbReference>
<accession>A0A3M0J5G3</accession>
<dbReference type="AlphaFoldDB" id="A0A3M0J5G3"/>
<proteinExistence type="predicted"/>